<accession>A0A7S3JSX7</accession>
<dbReference type="Gene3D" id="3.90.182.10">
    <property type="entry name" value="Toxin - Anthrax Protective Antigen,domain 1"/>
    <property type="match status" value="2"/>
</dbReference>
<proteinExistence type="predicted"/>
<dbReference type="EMBL" id="HBIJ01003213">
    <property type="protein sequence ID" value="CAE0361490.1"/>
    <property type="molecule type" value="Transcribed_RNA"/>
</dbReference>
<reference evidence="4" key="1">
    <citation type="submission" date="2021-01" db="EMBL/GenBank/DDBJ databases">
        <authorList>
            <person name="Corre E."/>
            <person name="Pelletier E."/>
            <person name="Niang G."/>
            <person name="Scheremetjew M."/>
            <person name="Finn R."/>
            <person name="Kale V."/>
            <person name="Holt S."/>
            <person name="Cochrane G."/>
            <person name="Meng A."/>
            <person name="Brown T."/>
            <person name="Cohen L."/>
        </authorList>
    </citation>
    <scope>NUCLEOTIDE SEQUENCE</scope>
    <source>
        <strain evidence="4">CCMP1510</strain>
    </source>
</reference>
<feature type="repeat" description="Filamin" evidence="2">
    <location>
        <begin position="529"/>
        <end position="630"/>
    </location>
</feature>
<evidence type="ECO:0000259" key="3">
    <source>
        <dbReference type="PROSITE" id="PS51820"/>
    </source>
</evidence>
<dbReference type="PANTHER" id="PTHR38537">
    <property type="entry name" value="JITTERBUG, ISOFORM N"/>
    <property type="match status" value="1"/>
</dbReference>
<dbReference type="GO" id="GO:0051015">
    <property type="term" value="F:actin filament binding"/>
    <property type="evidence" value="ECO:0007669"/>
    <property type="project" value="InterPro"/>
</dbReference>
<dbReference type="InterPro" id="IPR044801">
    <property type="entry name" value="Filamin"/>
</dbReference>
<evidence type="ECO:0000256" key="1">
    <source>
        <dbReference type="ARBA" id="ARBA00022737"/>
    </source>
</evidence>
<dbReference type="InterPro" id="IPR037524">
    <property type="entry name" value="PA14/GLEYA"/>
</dbReference>
<keyword evidence="1" id="KW-0677">Repeat</keyword>
<dbReference type="Pfam" id="PF00630">
    <property type="entry name" value="Filamin"/>
    <property type="match status" value="3"/>
</dbReference>
<evidence type="ECO:0000313" key="4">
    <source>
        <dbReference type="EMBL" id="CAE0361490.1"/>
    </source>
</evidence>
<dbReference type="InterPro" id="IPR014756">
    <property type="entry name" value="Ig_E-set"/>
</dbReference>
<dbReference type="Pfam" id="PF07691">
    <property type="entry name" value="PA14"/>
    <property type="match status" value="1"/>
</dbReference>
<sequence length="1549" mass="168056">MLVSAYTCSGRPQRLGGDIFLVELLSDQFVYPFLLSDMGNGSYSSNWSVTTAGQYKAFAYLAVPNGLRAEYFDNVWGLGQAKTIRIESQINLDAQLGPLTTSTGPDFAFIRWTGRLVSDTSEKYNITINSVGDGLGARLWFDGQLAIDAWDVKRRPLGERTAPPIALIAKRLYSLVLEVRISRYAGKGNRRDPAPQLAGGRAKRIALEWASASRPRTVINSSSFYYLDELNSDSPQNVTIVSAATSADYSYARGTGLISGKAGQPFEFEVLLTDIYGNRRDDVDANMPTPTFAHYIDPRARSAIALTRDAEHALSANASLFEIAPGGASIGSERLDVIFTDFDRKTAIVSGVWYPTIAGLYRLDILFRQNSSTYDEILFSVQKPIQDSPFYVTVVPASKALAANSYVHTRPHRSIAGEFATFQVVAVDALGNERRESGDDFTILARFADVGLETTDWSRVGSGSLVEWQTASHLAGDAMQLVAVGYVDDVGNGTYFLNVRPTIAGKHNVYITLRGLDIRDSPFTLNIEHADAHGAMSTAEGLGLTNATVNESAFVIATIRDAYGNPFIANATNILTCTIISEVSTNGTCETSLGNGSYVCSYVPIKSGWSLLSIQYGDQHFANSPFSVMVADAMPYGPTSNASGVGLRSAEAGVQATFDVTIRDVGGNIVNDFGLDRSANLTVTLNHTQINDANVIGSVLPLGAGLYRLTYTAIVSGFYDVYVREDDLDISGSPFSLFVEPTRVSAYHSIVAIDKVLYTCREHPVKVTAIDRFGNQLLNSTERVYAVIHGGGAINGSAGIFTETLRVDGIPLYDGHYDVSFWPRVAGKHSIELFFLEAGIDLEVYGEYDFTNFMGHRVDESIDFAWAGSGPFFGHTEWLDISLYDGLWRNVSDFNSTAMRTEMYSMRWKGKLQFESIRTYGLRAVIDEDAHASLFISSVDGFLGDGRETPALNVVVLGMVQGNRTILQSNTVLVGSFEPTGNGLHDFEFLYQHGRGIEASVRLEWRTSDDSDWITVPASAYIRPMRLANTTYYVDVTAGPTVASESTLVLTNNGNYDAGIWTDLGIVEIRDTCSNLRNTDASDAVAVVGYPRQYNNAKPIVAEITDLGNSTYQATALAKIAGDYTFVAVVGTAAVSAAIKSAAIEMSLVTAEEIFALNAAHVRGSPWTAHFAPGAIVASTSSLSGAALFRGVSAGSMARVLVTGRDATYNIVNKNVNASKFFVYLRLQLRTNEIKPSPSERLIQSVPILLEDGRVAFDFSLTIAGLYELSATYDGLALAGSPYPVDCLPSIANASTTAPIGALATMARANVAAEPSRRFFIRVRDEFHNDQLVGGQYFRVIVRGVITTIGFADDKDDGRYAITFSTANLTAGDFLVHVMLCDQANRGLLGHVFHNTGLQGKAAHIQIDDTFSLSYAAQPYTSIRWTGYLLAPDTAVFNFRLVLAQSADDAMLFIEDALVTATDTGKHSADGQVALSRNALYEISLEYRCTTASGGLVLQWSTDAVPPQPIPTYFLFPTASHIAGSPFPLRLIDDGGNASIFFESVWWGN</sequence>
<dbReference type="InterPro" id="IPR001298">
    <property type="entry name" value="Filamin/ABP280_rpt"/>
</dbReference>
<dbReference type="InterPro" id="IPR011658">
    <property type="entry name" value="PA14_dom"/>
</dbReference>
<dbReference type="Gene3D" id="2.60.40.10">
    <property type="entry name" value="Immunoglobulins"/>
    <property type="match status" value="5"/>
</dbReference>
<dbReference type="PROSITE" id="PS51820">
    <property type="entry name" value="PA14"/>
    <property type="match status" value="2"/>
</dbReference>
<dbReference type="PANTHER" id="PTHR38537:SF8">
    <property type="entry name" value="FILAMIN-A"/>
    <property type="match status" value="1"/>
</dbReference>
<feature type="repeat" description="Filamin" evidence="2">
    <location>
        <begin position="487"/>
        <end position="527"/>
    </location>
</feature>
<feature type="repeat" description="Filamin" evidence="2">
    <location>
        <begin position="1237"/>
        <end position="1287"/>
    </location>
</feature>
<feature type="domain" description="PA14" evidence="3">
    <location>
        <begin position="1383"/>
        <end position="1514"/>
    </location>
</feature>
<dbReference type="PROSITE" id="PS50194">
    <property type="entry name" value="FILAMIN_REPEAT"/>
    <property type="match status" value="5"/>
</dbReference>
<dbReference type="InterPro" id="IPR017868">
    <property type="entry name" value="Filamin/ABP280_repeat-like"/>
</dbReference>
<dbReference type="SUPFAM" id="SSF56988">
    <property type="entry name" value="Anthrax protective antigen"/>
    <property type="match status" value="2"/>
</dbReference>
<name>A0A7S3JSX7_9STRA</name>
<organism evidence="4">
    <name type="scientific">Aureoumbra lagunensis</name>
    <dbReference type="NCBI Taxonomy" id="44058"/>
    <lineage>
        <taxon>Eukaryota</taxon>
        <taxon>Sar</taxon>
        <taxon>Stramenopiles</taxon>
        <taxon>Ochrophyta</taxon>
        <taxon>Pelagophyceae</taxon>
        <taxon>Pelagomonadales</taxon>
        <taxon>Aureoumbra</taxon>
    </lineage>
</organism>
<dbReference type="SUPFAM" id="SSF81296">
    <property type="entry name" value="E set domains"/>
    <property type="match status" value="5"/>
</dbReference>
<feature type="repeat" description="Filamin" evidence="2">
    <location>
        <begin position="642"/>
        <end position="739"/>
    </location>
</feature>
<feature type="repeat" description="Filamin" evidence="2">
    <location>
        <begin position="242"/>
        <end position="394"/>
    </location>
</feature>
<dbReference type="GO" id="GO:0030036">
    <property type="term" value="P:actin cytoskeleton organization"/>
    <property type="evidence" value="ECO:0007669"/>
    <property type="project" value="InterPro"/>
</dbReference>
<dbReference type="SMART" id="SM00557">
    <property type="entry name" value="IG_FLMN"/>
    <property type="match status" value="2"/>
</dbReference>
<protein>
    <recommendedName>
        <fullName evidence="3">PA14 domain-containing protein</fullName>
    </recommendedName>
</protein>
<gene>
    <name evidence="4" type="ORF">ALAG00032_LOCUS2223</name>
</gene>
<evidence type="ECO:0000256" key="2">
    <source>
        <dbReference type="PROSITE-ProRule" id="PRU00087"/>
    </source>
</evidence>
<dbReference type="InterPro" id="IPR013783">
    <property type="entry name" value="Ig-like_fold"/>
</dbReference>
<feature type="domain" description="PA14" evidence="3">
    <location>
        <begin position="62"/>
        <end position="243"/>
    </location>
</feature>